<protein>
    <submittedName>
        <fullName evidence="1">DUF466 domain-containing protein</fullName>
    </submittedName>
</protein>
<organism evidence="1 2">
    <name type="scientific">Nocardia stercoris</name>
    <dbReference type="NCBI Taxonomy" id="2483361"/>
    <lineage>
        <taxon>Bacteria</taxon>
        <taxon>Bacillati</taxon>
        <taxon>Actinomycetota</taxon>
        <taxon>Actinomycetes</taxon>
        <taxon>Mycobacteriales</taxon>
        <taxon>Nocardiaceae</taxon>
        <taxon>Nocardia</taxon>
    </lineage>
</organism>
<dbReference type="Proteomes" id="UP000279275">
    <property type="component" value="Unassembled WGS sequence"/>
</dbReference>
<comment type="caution">
    <text evidence="1">The sequence shown here is derived from an EMBL/GenBank/DDBJ whole genome shotgun (WGS) entry which is preliminary data.</text>
</comment>
<dbReference type="OrthoDB" id="3541280at2"/>
<dbReference type="Pfam" id="PF04328">
    <property type="entry name" value="Sel_put"/>
    <property type="match status" value="1"/>
</dbReference>
<reference evidence="1 2" key="1">
    <citation type="submission" date="2018-10" db="EMBL/GenBank/DDBJ databases">
        <title>Isolation from cow dung.</title>
        <authorList>
            <person name="Ling L."/>
        </authorList>
    </citation>
    <scope>NUCLEOTIDE SEQUENCE [LARGE SCALE GENOMIC DNA]</scope>
    <source>
        <strain evidence="1 2">NEAU-LL90</strain>
    </source>
</reference>
<keyword evidence="2" id="KW-1185">Reference proteome</keyword>
<dbReference type="EMBL" id="RFFH01000001">
    <property type="protein sequence ID" value="RMI34973.1"/>
    <property type="molecule type" value="Genomic_DNA"/>
</dbReference>
<name>A0A3M2LEG4_9NOCA</name>
<dbReference type="RefSeq" id="WP_122185945.1">
    <property type="nucleotide sequence ID" value="NZ_RFFH01000001.1"/>
</dbReference>
<dbReference type="AlphaFoldDB" id="A0A3M2LEG4"/>
<evidence type="ECO:0000313" key="1">
    <source>
        <dbReference type="EMBL" id="RMI34973.1"/>
    </source>
</evidence>
<dbReference type="InterPro" id="IPR007423">
    <property type="entry name" value="Sel_put"/>
</dbReference>
<gene>
    <name evidence="1" type="ORF">EBN03_01065</name>
</gene>
<accession>A0A3M2LEG4</accession>
<sequence>MTGPAASIPQRGPAGAALRGVRSVVRYLNAILGGEDYTRYLDHMRRNHPGRPALSEREYWRERHAASERDPKTRCC</sequence>
<evidence type="ECO:0000313" key="2">
    <source>
        <dbReference type="Proteomes" id="UP000279275"/>
    </source>
</evidence>
<proteinExistence type="predicted"/>